<gene>
    <name evidence="2" type="ORF">GQ43DRAFT_443827</name>
</gene>
<organism evidence="2 3">
    <name type="scientific">Delitschia confertaspora ATCC 74209</name>
    <dbReference type="NCBI Taxonomy" id="1513339"/>
    <lineage>
        <taxon>Eukaryota</taxon>
        <taxon>Fungi</taxon>
        <taxon>Dikarya</taxon>
        <taxon>Ascomycota</taxon>
        <taxon>Pezizomycotina</taxon>
        <taxon>Dothideomycetes</taxon>
        <taxon>Pleosporomycetidae</taxon>
        <taxon>Pleosporales</taxon>
        <taxon>Delitschiaceae</taxon>
        <taxon>Delitschia</taxon>
    </lineage>
</organism>
<dbReference type="Proteomes" id="UP000799536">
    <property type="component" value="Unassembled WGS sequence"/>
</dbReference>
<evidence type="ECO:0000313" key="2">
    <source>
        <dbReference type="EMBL" id="KAF2197901.1"/>
    </source>
</evidence>
<dbReference type="OrthoDB" id="3792715at2759"/>
<feature type="region of interest" description="Disordered" evidence="1">
    <location>
        <begin position="1"/>
        <end position="39"/>
    </location>
</feature>
<accession>A0A9P4MP62</accession>
<proteinExistence type="predicted"/>
<evidence type="ECO:0000313" key="3">
    <source>
        <dbReference type="Proteomes" id="UP000799536"/>
    </source>
</evidence>
<sequence length="219" mass="24177">MPAGTLKPLLPKPSPGNQIPEALGTSVPQSSPATDPPISVPIEKATLAPCNQIAWPSQVAQSTMWLLPPHSDQSAAITQLLRTEIQSHNITREMLHTTEQRRLEAVQNYHKIWAENQAWATAYNSLTAALHRCSEEFARVTAENEAMRTRMNASGSEIVSTPHLLLDPIAPKNRQIQVLRKRLSQLSNGKAEVPPHVDPDELWLQGNGLESSVYYSSEV</sequence>
<evidence type="ECO:0000256" key="1">
    <source>
        <dbReference type="SAM" id="MobiDB-lite"/>
    </source>
</evidence>
<dbReference type="EMBL" id="ML994188">
    <property type="protein sequence ID" value="KAF2197901.1"/>
    <property type="molecule type" value="Genomic_DNA"/>
</dbReference>
<comment type="caution">
    <text evidence="2">The sequence shown here is derived from an EMBL/GenBank/DDBJ whole genome shotgun (WGS) entry which is preliminary data.</text>
</comment>
<name>A0A9P4MP62_9PLEO</name>
<reference evidence="2" key="1">
    <citation type="journal article" date="2020" name="Stud. Mycol.">
        <title>101 Dothideomycetes genomes: a test case for predicting lifestyles and emergence of pathogens.</title>
        <authorList>
            <person name="Haridas S."/>
            <person name="Albert R."/>
            <person name="Binder M."/>
            <person name="Bloem J."/>
            <person name="Labutti K."/>
            <person name="Salamov A."/>
            <person name="Andreopoulos B."/>
            <person name="Baker S."/>
            <person name="Barry K."/>
            <person name="Bills G."/>
            <person name="Bluhm B."/>
            <person name="Cannon C."/>
            <person name="Castanera R."/>
            <person name="Culley D."/>
            <person name="Daum C."/>
            <person name="Ezra D."/>
            <person name="Gonzalez J."/>
            <person name="Henrissat B."/>
            <person name="Kuo A."/>
            <person name="Liang C."/>
            <person name="Lipzen A."/>
            <person name="Lutzoni F."/>
            <person name="Magnuson J."/>
            <person name="Mondo S."/>
            <person name="Nolan M."/>
            <person name="Ohm R."/>
            <person name="Pangilinan J."/>
            <person name="Park H.-J."/>
            <person name="Ramirez L."/>
            <person name="Alfaro M."/>
            <person name="Sun H."/>
            <person name="Tritt A."/>
            <person name="Yoshinaga Y."/>
            <person name="Zwiers L.-H."/>
            <person name="Turgeon B."/>
            <person name="Goodwin S."/>
            <person name="Spatafora J."/>
            <person name="Crous P."/>
            <person name="Grigoriev I."/>
        </authorList>
    </citation>
    <scope>NUCLEOTIDE SEQUENCE</scope>
    <source>
        <strain evidence="2">ATCC 74209</strain>
    </source>
</reference>
<dbReference type="AlphaFoldDB" id="A0A9P4MP62"/>
<keyword evidence="3" id="KW-1185">Reference proteome</keyword>
<protein>
    <submittedName>
        <fullName evidence="2">Uncharacterized protein</fullName>
    </submittedName>
</protein>